<dbReference type="PANTHER" id="PTHR37984:SF5">
    <property type="entry name" value="PROTEIN NYNRIN-LIKE"/>
    <property type="match status" value="1"/>
</dbReference>
<reference evidence="3 4" key="2">
    <citation type="submission" date="2019-01" db="EMBL/GenBank/DDBJ databases">
        <title>The decoding of complex shrimp genome reveals the adaptation for benthos swimmer, frequently molting mechanism and breeding impact on genome.</title>
        <authorList>
            <person name="Sun Y."/>
            <person name="Gao Y."/>
            <person name="Yu Y."/>
        </authorList>
    </citation>
    <scope>NUCLEOTIDE SEQUENCE [LARGE SCALE GENOMIC DNA]</scope>
    <source>
        <tissue evidence="3">Muscle</tissue>
    </source>
</reference>
<gene>
    <name evidence="3" type="ORF">C7M84_017595</name>
</gene>
<feature type="domain" description="Integrase zinc-binding" evidence="2">
    <location>
        <begin position="222"/>
        <end position="278"/>
    </location>
</feature>
<dbReference type="Gene3D" id="3.30.70.270">
    <property type="match status" value="1"/>
</dbReference>
<dbReference type="InterPro" id="IPR050951">
    <property type="entry name" value="Retrovirus_Pol_polyprotein"/>
</dbReference>
<dbReference type="Pfam" id="PF17921">
    <property type="entry name" value="Integrase_H2C2"/>
    <property type="match status" value="1"/>
</dbReference>
<evidence type="ECO:0000256" key="1">
    <source>
        <dbReference type="ARBA" id="ARBA00012493"/>
    </source>
</evidence>
<comment type="caution">
    <text evidence="3">The sequence shown here is derived from an EMBL/GenBank/DDBJ whole genome shotgun (WGS) entry which is preliminary data.</text>
</comment>
<dbReference type="PANTHER" id="PTHR37984">
    <property type="entry name" value="PROTEIN CBG26694"/>
    <property type="match status" value="1"/>
</dbReference>
<dbReference type="Proteomes" id="UP000283509">
    <property type="component" value="Unassembled WGS sequence"/>
</dbReference>
<dbReference type="EC" id="2.7.7.49" evidence="1"/>
<keyword evidence="4" id="KW-1185">Reference proteome</keyword>
<sequence length="295" mass="33722">MGRQGVWTDPLKVSAVEGWPVPRTVAELRSFLGLCTYYKKFVQGFATIATPLYQLTRKGAFVALKQALVEAPVSNPERNYTQMPVRKALAQLMKGSPPPLSIWGAVYHLYRPCCPEMVKDFERARSRRPVGKMAWKLLVSESIAEDDERWREDQRTDQDLAPVIRWLETGKKRPQWEAVSPESPATKYLVDQWKALHLENGVLQRRWVDAATGKQQWLVVAPLSCREGLLKEVHNRKISGHLGVKRTMEKLWCHVYWVGLPQDFQEWCRTCQVCAAKKGPAQKTRATSSCTRPGH</sequence>
<evidence type="ECO:0000259" key="2">
    <source>
        <dbReference type="Pfam" id="PF17921"/>
    </source>
</evidence>
<dbReference type="GO" id="GO:0003964">
    <property type="term" value="F:RNA-directed DNA polymerase activity"/>
    <property type="evidence" value="ECO:0007669"/>
    <property type="project" value="UniProtKB-EC"/>
</dbReference>
<evidence type="ECO:0000313" key="3">
    <source>
        <dbReference type="EMBL" id="ROT64466.1"/>
    </source>
</evidence>
<reference evidence="3 4" key="1">
    <citation type="submission" date="2018-04" db="EMBL/GenBank/DDBJ databases">
        <authorList>
            <person name="Zhang X."/>
            <person name="Yuan J."/>
            <person name="Li F."/>
            <person name="Xiang J."/>
        </authorList>
    </citation>
    <scope>NUCLEOTIDE SEQUENCE [LARGE SCALE GENOMIC DNA]</scope>
    <source>
        <tissue evidence="3">Muscle</tissue>
    </source>
</reference>
<dbReference type="FunFam" id="1.10.340.70:FF:000001">
    <property type="entry name" value="Retrovirus-related Pol polyprotein from transposon gypsy-like Protein"/>
    <property type="match status" value="1"/>
</dbReference>
<dbReference type="InterPro" id="IPR043128">
    <property type="entry name" value="Rev_trsase/Diguanyl_cyclase"/>
</dbReference>
<organism evidence="3 4">
    <name type="scientific">Penaeus vannamei</name>
    <name type="common">Whiteleg shrimp</name>
    <name type="synonym">Litopenaeus vannamei</name>
    <dbReference type="NCBI Taxonomy" id="6689"/>
    <lineage>
        <taxon>Eukaryota</taxon>
        <taxon>Metazoa</taxon>
        <taxon>Ecdysozoa</taxon>
        <taxon>Arthropoda</taxon>
        <taxon>Crustacea</taxon>
        <taxon>Multicrustacea</taxon>
        <taxon>Malacostraca</taxon>
        <taxon>Eumalacostraca</taxon>
        <taxon>Eucarida</taxon>
        <taxon>Decapoda</taxon>
        <taxon>Dendrobranchiata</taxon>
        <taxon>Penaeoidea</taxon>
        <taxon>Penaeidae</taxon>
        <taxon>Penaeus</taxon>
    </lineage>
</organism>
<proteinExistence type="predicted"/>
<dbReference type="Gene3D" id="1.10.340.70">
    <property type="match status" value="1"/>
</dbReference>
<dbReference type="InterPro" id="IPR041588">
    <property type="entry name" value="Integrase_H2C2"/>
</dbReference>
<evidence type="ECO:0000313" key="4">
    <source>
        <dbReference type="Proteomes" id="UP000283509"/>
    </source>
</evidence>
<protein>
    <recommendedName>
        <fullName evidence="1">RNA-directed DNA polymerase</fullName>
        <ecNumber evidence="1">2.7.7.49</ecNumber>
    </recommendedName>
</protein>
<dbReference type="SUPFAM" id="SSF56672">
    <property type="entry name" value="DNA/RNA polymerases"/>
    <property type="match status" value="1"/>
</dbReference>
<dbReference type="InterPro" id="IPR043502">
    <property type="entry name" value="DNA/RNA_pol_sf"/>
</dbReference>
<name>A0A423SJS5_PENVA</name>
<accession>A0A423SJS5</accession>
<dbReference type="EMBL" id="QCYY01003248">
    <property type="protein sequence ID" value="ROT64466.1"/>
    <property type="molecule type" value="Genomic_DNA"/>
</dbReference>
<dbReference type="AlphaFoldDB" id="A0A423SJS5"/>